<name>A0ABY7HJV0_9BACT</name>
<keyword evidence="2" id="KW-0732">Signal</keyword>
<dbReference type="Proteomes" id="UP001164459">
    <property type="component" value="Chromosome"/>
</dbReference>
<dbReference type="RefSeq" id="WP_269041575.1">
    <property type="nucleotide sequence ID" value="NZ_CP114040.1"/>
</dbReference>
<feature type="signal peptide" evidence="2">
    <location>
        <begin position="1"/>
        <end position="22"/>
    </location>
</feature>
<evidence type="ECO:0000256" key="2">
    <source>
        <dbReference type="SAM" id="SignalP"/>
    </source>
</evidence>
<proteinExistence type="predicted"/>
<evidence type="ECO:0000256" key="1">
    <source>
        <dbReference type="SAM" id="MobiDB-lite"/>
    </source>
</evidence>
<feature type="compositionally biased region" description="Low complexity" evidence="1">
    <location>
        <begin position="35"/>
        <end position="46"/>
    </location>
</feature>
<sequence>MSLPRFAYLSAHVLLCAALAQACTYPKVLGDAPPDGESSSGTDSTGAPTPSTGDEPPGLVCDNPNYTCETPWNCDSVECGAPGSPFDADGCLRKTCTDSPCDADEICYSVEQASECSVEISGCTYDPQTDVCACEYTDACTTRHCIPADEGPPVECPQITDETACLAAGCSEFHTLTYWRLDENNQCVIDDEAPTCLWFPGDAWGGAESPAPFYEKATGRVVYFGTDWLVPPHGWGDCDDPDAPPACECVGMCSDLQAQADLFREQDKPCNDDSDCANAEAICYYRDTCGSLGVHKDNLDAWNALHAQLDASNCCDGAALCAAGVICENNRCVAKFGL</sequence>
<reference evidence="3" key="1">
    <citation type="submission" date="2022-11" db="EMBL/GenBank/DDBJ databases">
        <title>Minimal conservation of predation-associated metabolite biosynthetic gene clusters underscores biosynthetic potential of Myxococcota including descriptions for ten novel species: Archangium lansinium sp. nov., Myxococcus landrumus sp. nov., Nannocystis bai.</title>
        <authorList>
            <person name="Ahearne A."/>
            <person name="Stevens C."/>
            <person name="Dowd S."/>
        </authorList>
    </citation>
    <scope>NUCLEOTIDE SEQUENCE</scope>
    <source>
        <strain evidence="3">Fl3</strain>
    </source>
</reference>
<dbReference type="PROSITE" id="PS51257">
    <property type="entry name" value="PROKAR_LIPOPROTEIN"/>
    <property type="match status" value="1"/>
</dbReference>
<dbReference type="EMBL" id="CP114040">
    <property type="protein sequence ID" value="WAS99214.1"/>
    <property type="molecule type" value="Genomic_DNA"/>
</dbReference>
<accession>A0ABY7HJV0</accession>
<gene>
    <name evidence="3" type="ORF">O0S08_24055</name>
</gene>
<feature type="region of interest" description="Disordered" evidence="1">
    <location>
        <begin position="33"/>
        <end position="58"/>
    </location>
</feature>
<feature type="chain" id="PRO_5045150879" evidence="2">
    <location>
        <begin position="23"/>
        <end position="338"/>
    </location>
</feature>
<organism evidence="3 4">
    <name type="scientific">Nannocystis punicea</name>
    <dbReference type="NCBI Taxonomy" id="2995304"/>
    <lineage>
        <taxon>Bacteria</taxon>
        <taxon>Pseudomonadati</taxon>
        <taxon>Myxococcota</taxon>
        <taxon>Polyangia</taxon>
        <taxon>Nannocystales</taxon>
        <taxon>Nannocystaceae</taxon>
        <taxon>Nannocystis</taxon>
    </lineage>
</organism>
<evidence type="ECO:0000313" key="3">
    <source>
        <dbReference type="EMBL" id="WAS99214.1"/>
    </source>
</evidence>
<protein>
    <submittedName>
        <fullName evidence="3">Uncharacterized protein</fullName>
    </submittedName>
</protein>
<keyword evidence="4" id="KW-1185">Reference proteome</keyword>
<evidence type="ECO:0000313" key="4">
    <source>
        <dbReference type="Proteomes" id="UP001164459"/>
    </source>
</evidence>